<gene>
    <name evidence="2" type="ORF">AC579_9118</name>
</gene>
<protein>
    <submittedName>
        <fullName evidence="2">Uncharacterized protein</fullName>
    </submittedName>
</protein>
<reference evidence="2 3" key="1">
    <citation type="submission" date="2015-07" db="EMBL/GenBank/DDBJ databases">
        <title>Comparative genomics of the Sigatoka disease complex on banana suggests a link between parallel evolutionary changes in Pseudocercospora fijiensis and Pseudocercospora eumusae and increased virulence on the banana host.</title>
        <authorList>
            <person name="Chang T.-C."/>
            <person name="Salvucci A."/>
            <person name="Crous P.W."/>
            <person name="Stergiopoulos I."/>
        </authorList>
    </citation>
    <scope>NUCLEOTIDE SEQUENCE [LARGE SCALE GENOMIC DNA]</scope>
    <source>
        <strain evidence="2 3">CBS 116634</strain>
    </source>
</reference>
<accession>A0A139II99</accession>
<evidence type="ECO:0000313" key="3">
    <source>
        <dbReference type="Proteomes" id="UP000073492"/>
    </source>
</evidence>
<feature type="compositionally biased region" description="Basic and acidic residues" evidence="1">
    <location>
        <begin position="120"/>
        <end position="133"/>
    </location>
</feature>
<dbReference type="EMBL" id="LFZO01000079">
    <property type="protein sequence ID" value="KXT14527.1"/>
    <property type="molecule type" value="Genomic_DNA"/>
</dbReference>
<proteinExistence type="predicted"/>
<dbReference type="OrthoDB" id="3646116at2759"/>
<feature type="region of interest" description="Disordered" evidence="1">
    <location>
        <begin position="112"/>
        <end position="133"/>
    </location>
</feature>
<evidence type="ECO:0000313" key="2">
    <source>
        <dbReference type="EMBL" id="KXT14527.1"/>
    </source>
</evidence>
<dbReference type="AlphaFoldDB" id="A0A139II99"/>
<sequence length="460" mass="52352">MSNSNANRLTERLDRLPEHLMHVREGIVIDEILRVLPRADEILAGISRPRARRSARRTPNLLLNTSLDENLNALPAARPRPIPRRQDLEAAQRQQNDDFLVRQIRRQIAREEQQASQAKVKADRRADRLQAHRRQEAHLQSAVAKCLEDWKKKSPATFERFQTHQVHAFFAATSAVRVTDILTWFGDMPADAKKALDDLAKYMHVEAALQTDLNSAERAEAFGEGEGAPVLDPEIVHASKMTSINKRGGKPVYRYHSTYGMGKDLASLSKLAPDFTGRGEEKKHVLRIQGAFNIRKTLIETAPADSRFPTVPLHQSIDSQVIKWCRQAIQALASIREGGFVQAYADALPVDIKARCVWIRDQIKTFVEPLEKRIFAYIQMSKLISDKLRPKWNEWKDITDTARESALVIDIAEIAIELERYEKEHGDILPLWRIYLPWADNESDDEEESSADDEQPGGSE</sequence>
<keyword evidence="3" id="KW-1185">Reference proteome</keyword>
<dbReference type="Proteomes" id="UP000073492">
    <property type="component" value="Unassembled WGS sequence"/>
</dbReference>
<comment type="caution">
    <text evidence="2">The sequence shown here is derived from an EMBL/GenBank/DDBJ whole genome shotgun (WGS) entry which is preliminary data.</text>
</comment>
<name>A0A139II99_9PEZI</name>
<evidence type="ECO:0000256" key="1">
    <source>
        <dbReference type="SAM" id="MobiDB-lite"/>
    </source>
</evidence>
<organism evidence="2 3">
    <name type="scientific">Pseudocercospora musae</name>
    <dbReference type="NCBI Taxonomy" id="113226"/>
    <lineage>
        <taxon>Eukaryota</taxon>
        <taxon>Fungi</taxon>
        <taxon>Dikarya</taxon>
        <taxon>Ascomycota</taxon>
        <taxon>Pezizomycotina</taxon>
        <taxon>Dothideomycetes</taxon>
        <taxon>Dothideomycetidae</taxon>
        <taxon>Mycosphaerellales</taxon>
        <taxon>Mycosphaerellaceae</taxon>
        <taxon>Pseudocercospora</taxon>
    </lineage>
</organism>